<dbReference type="EMBL" id="LO017727">
    <property type="protein sequence ID" value="CRH07539.1"/>
    <property type="molecule type" value="Genomic_DNA"/>
</dbReference>
<accession>A0A1S7LMZ4</accession>
<dbReference type="Gene3D" id="3.30.70.120">
    <property type="match status" value="1"/>
</dbReference>
<dbReference type="Pfam" id="PF00543">
    <property type="entry name" value="P-II"/>
    <property type="match status" value="1"/>
</dbReference>
<dbReference type="SUPFAM" id="SSF54913">
    <property type="entry name" value="GlnB-like"/>
    <property type="match status" value="1"/>
</dbReference>
<dbReference type="InterPro" id="IPR002187">
    <property type="entry name" value="N-reg_PII"/>
</dbReference>
<dbReference type="InterPro" id="IPR011322">
    <property type="entry name" value="N-reg_PII-like_a/b"/>
</dbReference>
<gene>
    <name evidence="1" type="ORF">MAGMO_3402</name>
</gene>
<dbReference type="AlphaFoldDB" id="A0A1S7LMZ4"/>
<dbReference type="PROSITE" id="PS51343">
    <property type="entry name" value="PII_GLNB_DOM"/>
    <property type="match status" value="1"/>
</dbReference>
<dbReference type="GO" id="GO:0030234">
    <property type="term" value="F:enzyme regulator activity"/>
    <property type="evidence" value="ECO:0007669"/>
    <property type="project" value="InterPro"/>
</dbReference>
<dbReference type="SMART" id="SM00938">
    <property type="entry name" value="P-II"/>
    <property type="match status" value="1"/>
</dbReference>
<sequence length="117" mass="12893">MQFKLIVIMSRTDLTDHIIDAAKKAGATGATVLPGRGTGIHEARTFFGLTLDTQRDVTLMLIEEHMVRIVLDAIYQAGQFREPGTGIAFALSVDEVAGMESQIPRYQEELKALEDDD</sequence>
<protein>
    <submittedName>
        <fullName evidence="1">Putative nitrogen regulatory protein P-II family proteins-like protein</fullName>
    </submittedName>
</protein>
<reference evidence="1" key="1">
    <citation type="submission" date="2015-04" db="EMBL/GenBank/DDBJ databases">
        <authorList>
            <person name="Syromyatnikov M.Y."/>
            <person name="Popov V.N."/>
        </authorList>
    </citation>
    <scope>NUCLEOTIDE SEQUENCE</scope>
    <source>
        <strain evidence="1">MO-1</strain>
    </source>
</reference>
<dbReference type="GO" id="GO:0006808">
    <property type="term" value="P:regulation of nitrogen utilization"/>
    <property type="evidence" value="ECO:0007669"/>
    <property type="project" value="InterPro"/>
</dbReference>
<dbReference type="InterPro" id="IPR015867">
    <property type="entry name" value="N-reg_PII/ATP_PRibTrfase_C"/>
</dbReference>
<evidence type="ECO:0000313" key="1">
    <source>
        <dbReference type="EMBL" id="CRH07539.1"/>
    </source>
</evidence>
<name>A0A1S7LMZ4_MAGMO</name>
<organism evidence="1">
    <name type="scientific">Magnetococcus massalia (strain MO-1)</name>
    <dbReference type="NCBI Taxonomy" id="451514"/>
    <lineage>
        <taxon>Bacteria</taxon>
        <taxon>Pseudomonadati</taxon>
        <taxon>Pseudomonadota</taxon>
        <taxon>Magnetococcia</taxon>
        <taxon>Magnetococcales</taxon>
        <taxon>Magnetococcaceae</taxon>
        <taxon>Magnetococcus</taxon>
    </lineage>
</organism>
<proteinExistence type="predicted"/>